<dbReference type="CDD" id="cd16982">
    <property type="entry name" value="CID_Pcf11"/>
    <property type="match status" value="1"/>
</dbReference>
<dbReference type="InterPro" id="IPR045154">
    <property type="entry name" value="PCF11-like"/>
</dbReference>
<dbReference type="PANTHER" id="PTHR15921">
    <property type="entry name" value="PRE-MRNA CLEAVAGE COMPLEX II"/>
    <property type="match status" value="1"/>
</dbReference>
<dbReference type="GO" id="GO:0006369">
    <property type="term" value="P:termination of RNA polymerase II transcription"/>
    <property type="evidence" value="ECO:0007669"/>
    <property type="project" value="InterPro"/>
</dbReference>
<dbReference type="WBParaSite" id="MBELARI_LOCUS18286">
    <property type="protein sequence ID" value="MBELARI_LOCUS18286"/>
    <property type="gene ID" value="MBELARI_LOCUS18286"/>
</dbReference>
<dbReference type="GO" id="GO:0003729">
    <property type="term" value="F:mRNA binding"/>
    <property type="evidence" value="ECO:0007669"/>
    <property type="project" value="InterPro"/>
</dbReference>
<dbReference type="AlphaFoldDB" id="A0AAF3EVR2"/>
<evidence type="ECO:0000256" key="1">
    <source>
        <dbReference type="SAM" id="MobiDB-lite"/>
    </source>
</evidence>
<feature type="region of interest" description="Disordered" evidence="1">
    <location>
        <begin position="677"/>
        <end position="697"/>
    </location>
</feature>
<dbReference type="InterPro" id="IPR006569">
    <property type="entry name" value="CID_dom"/>
</dbReference>
<dbReference type="PROSITE" id="PS51391">
    <property type="entry name" value="CID"/>
    <property type="match status" value="1"/>
</dbReference>
<feature type="region of interest" description="Disordered" evidence="1">
    <location>
        <begin position="568"/>
        <end position="594"/>
    </location>
</feature>
<protein>
    <submittedName>
        <fullName evidence="4">CID domain-containing protein</fullName>
    </submittedName>
</protein>
<sequence length="777" mass="86987">MAASEFREVLEELKENNKMRINLLTMLAEENQDEAPGIVDVIEQRIEQVSREQKLPILYVTDSILKNIKGDTYKKEFKRIILKCFVSTFKAGDEKIRGSMYNLRRTWGEIFPKSKLYELDMAVKEIDPAWPIAAGGGAQQAPAQPAQGAVHVNPRFIVPNSRPMPPQRQQRPPENAAPTSAIKRPTTSMPKTSAAASQKLPPKQPPPSNSTSKETSKPKSILKEVKTEPMEETASVFVDEPPVKRTRTPEVKKEPMDTSEPSRHRKRHFNENNDMGIQQRNSQSPPIIVPTVAPGAHAFAVPPQTLAQQMPQQAIFPSQQHQQGPPAFSHYMNMPPAGFPTGAQINTHPAQPSSTMAPARVPVQLKPPSEISQYPAPTPTPDPTASSSRQAPVIAHDVVKLEGVPANNRIFVEGKAHEVFYVENTAVIERNGLPHRIYFSGPAKNVIIDGVVHLLGFNETKAIFIDGEEHKIRFGAPSRELIMGDFPFKGAFGGAPIFATINGVRHEIRLSGPPPEVKIEPTPSYELSRFLPELRKAQPQQPEPKKEESVDPLAALLNSVKKTLLSSQAAKRLSPPIDSTPTLPPTAKGIERRKNPPSLKEINLQLLKVRYDSVITGIHQERECCPHCGMRKDVFKGDKYRKHQDWHIKRNLRLFNNVSKSRPWLIGLKAWTQDTGIEEDQEEEEEKTKIASQPKVQKMSTAETESRCCASCSLEFKRDFDEEEEKWTLLDCVMVNGKTYHQQCLLDASLTEPPSKTMIKEEPESDKSDIKIFKLDI</sequence>
<feature type="region of interest" description="Disordered" evidence="1">
    <location>
        <begin position="336"/>
        <end position="390"/>
    </location>
</feature>
<dbReference type="PANTHER" id="PTHR15921:SF3">
    <property type="entry name" value="PRE-MRNA CLEAVAGE COMPLEX 2 PROTEIN PCF11"/>
    <property type="match status" value="1"/>
</dbReference>
<evidence type="ECO:0000313" key="3">
    <source>
        <dbReference type="Proteomes" id="UP000887575"/>
    </source>
</evidence>
<feature type="compositionally biased region" description="Basic and acidic residues" evidence="1">
    <location>
        <begin position="241"/>
        <end position="262"/>
    </location>
</feature>
<dbReference type="GO" id="GO:0000993">
    <property type="term" value="F:RNA polymerase II complex binding"/>
    <property type="evidence" value="ECO:0007669"/>
    <property type="project" value="InterPro"/>
</dbReference>
<feature type="compositionally biased region" description="Basic and acidic residues" evidence="1">
    <location>
        <begin position="214"/>
        <end position="229"/>
    </location>
</feature>
<dbReference type="InterPro" id="IPR008942">
    <property type="entry name" value="ENTH_VHS"/>
</dbReference>
<feature type="region of interest" description="Disordered" evidence="1">
    <location>
        <begin position="156"/>
        <end position="267"/>
    </location>
</feature>
<feature type="domain" description="CID" evidence="2">
    <location>
        <begin position="1"/>
        <end position="127"/>
    </location>
</feature>
<dbReference type="SMART" id="SM00582">
    <property type="entry name" value="RPR"/>
    <property type="match status" value="1"/>
</dbReference>
<dbReference type="InterPro" id="IPR047415">
    <property type="entry name" value="Pcf11_CID"/>
</dbReference>
<dbReference type="GO" id="GO:0031124">
    <property type="term" value="P:mRNA 3'-end processing"/>
    <property type="evidence" value="ECO:0007669"/>
    <property type="project" value="InterPro"/>
</dbReference>
<accession>A0AAF3EVR2</accession>
<evidence type="ECO:0000259" key="2">
    <source>
        <dbReference type="PROSITE" id="PS51391"/>
    </source>
</evidence>
<dbReference type="Pfam" id="PF04818">
    <property type="entry name" value="CID"/>
    <property type="match status" value="1"/>
</dbReference>
<name>A0AAF3EVR2_9BILA</name>
<proteinExistence type="predicted"/>
<keyword evidence="3" id="KW-1185">Reference proteome</keyword>
<organism evidence="3 4">
    <name type="scientific">Mesorhabditis belari</name>
    <dbReference type="NCBI Taxonomy" id="2138241"/>
    <lineage>
        <taxon>Eukaryota</taxon>
        <taxon>Metazoa</taxon>
        <taxon>Ecdysozoa</taxon>
        <taxon>Nematoda</taxon>
        <taxon>Chromadorea</taxon>
        <taxon>Rhabditida</taxon>
        <taxon>Rhabditina</taxon>
        <taxon>Rhabditomorpha</taxon>
        <taxon>Rhabditoidea</taxon>
        <taxon>Rhabditidae</taxon>
        <taxon>Mesorhabditinae</taxon>
        <taxon>Mesorhabditis</taxon>
    </lineage>
</organism>
<dbReference type="Proteomes" id="UP000887575">
    <property type="component" value="Unassembled WGS sequence"/>
</dbReference>
<reference evidence="4" key="1">
    <citation type="submission" date="2024-02" db="UniProtKB">
        <authorList>
            <consortium name="WormBaseParasite"/>
        </authorList>
    </citation>
    <scope>IDENTIFICATION</scope>
</reference>
<dbReference type="GO" id="GO:0005849">
    <property type="term" value="C:mRNA cleavage factor complex"/>
    <property type="evidence" value="ECO:0007669"/>
    <property type="project" value="TreeGrafter"/>
</dbReference>
<feature type="compositionally biased region" description="Polar residues" evidence="1">
    <location>
        <begin position="343"/>
        <end position="356"/>
    </location>
</feature>
<evidence type="ECO:0000313" key="4">
    <source>
        <dbReference type="WBParaSite" id="MBELARI_LOCUS18286"/>
    </source>
</evidence>
<dbReference type="GO" id="GO:0005737">
    <property type="term" value="C:cytoplasm"/>
    <property type="evidence" value="ECO:0007669"/>
    <property type="project" value="TreeGrafter"/>
</dbReference>
<dbReference type="SUPFAM" id="SSF48464">
    <property type="entry name" value="ENTH/VHS domain"/>
    <property type="match status" value="1"/>
</dbReference>
<dbReference type="Gene3D" id="1.25.40.90">
    <property type="match status" value="1"/>
</dbReference>